<dbReference type="GO" id="GO:0003677">
    <property type="term" value="F:DNA binding"/>
    <property type="evidence" value="ECO:0007669"/>
    <property type="project" value="InterPro"/>
</dbReference>
<dbReference type="InterPro" id="IPR038279">
    <property type="entry name" value="Ndc10_dom2_sf"/>
</dbReference>
<dbReference type="Proteomes" id="UP000735874">
    <property type="component" value="Unassembled WGS sequence"/>
</dbReference>
<reference evidence="2" key="1">
    <citation type="submission" date="2018-05" db="EMBL/GenBank/DDBJ databases">
        <title>Effector identification in a new, highly contiguous assembly of the strawberry crown rot pathogen Phytophthora cactorum.</title>
        <authorList>
            <person name="Armitage A.D."/>
            <person name="Nellist C.F."/>
            <person name="Bates H."/>
            <person name="Vickerstaff R.J."/>
            <person name="Harrison R.J."/>
        </authorList>
    </citation>
    <scope>NUCLEOTIDE SEQUENCE</scope>
    <source>
        <strain evidence="1">15-7</strain>
        <strain evidence="2">P421</strain>
    </source>
</reference>
<gene>
    <name evidence="1" type="ORF">PC113_g558</name>
    <name evidence="2" type="ORF">PC129_g99</name>
</gene>
<evidence type="ECO:0000313" key="1">
    <source>
        <dbReference type="EMBL" id="KAG2868925.1"/>
    </source>
</evidence>
<comment type="caution">
    <text evidence="2">The sequence shown here is derived from an EMBL/GenBank/DDBJ whole genome shotgun (WGS) entry which is preliminary data.</text>
</comment>
<protein>
    <submittedName>
        <fullName evidence="2">Uncharacterized protein</fullName>
    </submittedName>
</protein>
<name>A0A8T1IYB7_9STRA</name>
<proteinExistence type="predicted"/>
<dbReference type="EMBL" id="RCMV01000001">
    <property type="protein sequence ID" value="KAG3229489.1"/>
    <property type="molecule type" value="Genomic_DNA"/>
</dbReference>
<dbReference type="AlphaFoldDB" id="A0A8T1IYB7"/>
<evidence type="ECO:0000313" key="3">
    <source>
        <dbReference type="Proteomes" id="UP000760860"/>
    </source>
</evidence>
<organism evidence="2 3">
    <name type="scientific">Phytophthora cactorum</name>
    <dbReference type="NCBI Taxonomy" id="29920"/>
    <lineage>
        <taxon>Eukaryota</taxon>
        <taxon>Sar</taxon>
        <taxon>Stramenopiles</taxon>
        <taxon>Oomycota</taxon>
        <taxon>Peronosporomycetes</taxon>
        <taxon>Peronosporales</taxon>
        <taxon>Peronosporaceae</taxon>
        <taxon>Phytophthora</taxon>
    </lineage>
</organism>
<dbReference type="Proteomes" id="UP000760860">
    <property type="component" value="Unassembled WGS sequence"/>
</dbReference>
<sequence length="105" mass="11786">MTRHAAARPINTIKQYKRTVLDGYNLEDMKALSTFLAKSEHHCFTEEPCGLLARGASRRPMQFPDTLSLSLSKEGPQVCTPLVVIMRKGKTNQAGRVEYGAVMRY</sequence>
<evidence type="ECO:0000313" key="2">
    <source>
        <dbReference type="EMBL" id="KAG3229489.1"/>
    </source>
</evidence>
<dbReference type="Gene3D" id="1.10.443.20">
    <property type="entry name" value="Centromere DNA-binding protein complex CBF3 subunit, domain 2"/>
    <property type="match status" value="1"/>
</dbReference>
<dbReference type="EMBL" id="RCMG01000006">
    <property type="protein sequence ID" value="KAG2868925.1"/>
    <property type="molecule type" value="Genomic_DNA"/>
</dbReference>
<accession>A0A8T1IYB7</accession>